<dbReference type="InterPro" id="IPR050741">
    <property type="entry name" value="Acyl-CoA_dehydrogenase"/>
</dbReference>
<dbReference type="Pfam" id="PF02771">
    <property type="entry name" value="Acyl-CoA_dh_N"/>
    <property type="match status" value="1"/>
</dbReference>
<dbReference type="Pfam" id="PF00173">
    <property type="entry name" value="Cyt-b5"/>
    <property type="match status" value="1"/>
</dbReference>
<evidence type="ECO:0000259" key="9">
    <source>
        <dbReference type="PROSITE" id="PS50255"/>
    </source>
</evidence>
<dbReference type="InterPro" id="IPR046373">
    <property type="entry name" value="Acyl-CoA_Oxase/DH_mid-dom_sf"/>
</dbReference>
<dbReference type="eggNOG" id="KOG0537">
    <property type="taxonomic scope" value="Eukaryota"/>
</dbReference>
<dbReference type="OMA" id="EQPVMRQ"/>
<protein>
    <recommendedName>
        <fullName evidence="9">Cytochrome b5 heme-binding domain-containing protein</fullName>
    </recommendedName>
</protein>
<dbReference type="PROSITE" id="PS50255">
    <property type="entry name" value="CYTOCHROME_B5_2"/>
    <property type="match status" value="1"/>
</dbReference>
<dbReference type="Gene3D" id="2.40.110.10">
    <property type="entry name" value="Butyryl-CoA Dehydrogenase, subunit A, domain 2"/>
    <property type="match status" value="1"/>
</dbReference>
<dbReference type="GO" id="GO:0050660">
    <property type="term" value="F:flavin adenine dinucleotide binding"/>
    <property type="evidence" value="ECO:0007669"/>
    <property type="project" value="InterPro"/>
</dbReference>
<dbReference type="RefSeq" id="XP_014567137.1">
    <property type="nucleotide sequence ID" value="XM_014711651.1"/>
</dbReference>
<dbReference type="CDD" id="cd00567">
    <property type="entry name" value="ACAD"/>
    <property type="match status" value="1"/>
</dbReference>
<dbReference type="Pfam" id="PF02770">
    <property type="entry name" value="Acyl-CoA_dh_M"/>
    <property type="match status" value="1"/>
</dbReference>
<reference evidence="10 11" key="2">
    <citation type="journal article" date="2012" name="Open Biol.">
        <title>Characteristics of nucleosomes and linker DNA regions on the genome of the basidiomycete Mixia osmundae revealed by mono- and dinucleosome mapping.</title>
        <authorList>
            <person name="Nishida H."/>
            <person name="Kondo S."/>
            <person name="Matsumoto T."/>
            <person name="Suzuki Y."/>
            <person name="Yoshikawa H."/>
            <person name="Taylor T.D."/>
            <person name="Sugiyama J."/>
        </authorList>
    </citation>
    <scope>NUCLEOTIDE SEQUENCE [LARGE SCALE GENOMIC DNA]</scope>
    <source>
        <strain evidence="11">CBS 9802 / IAM 14324 / JCM 22182 / KY 12970</strain>
    </source>
</reference>
<proteinExistence type="inferred from homology"/>
<evidence type="ECO:0000313" key="11">
    <source>
        <dbReference type="Proteomes" id="UP000009131"/>
    </source>
</evidence>
<keyword evidence="5" id="KW-0479">Metal-binding</keyword>
<keyword evidence="11" id="KW-1185">Reference proteome</keyword>
<dbReference type="HOGENOM" id="CLU_018204_4_4_1"/>
<evidence type="ECO:0000256" key="7">
    <source>
        <dbReference type="ARBA" id="ARBA00023002"/>
    </source>
</evidence>
<comment type="caution">
    <text evidence="10">The sequence shown here is derived from an EMBL/GenBank/DDBJ whole genome shotgun (WGS) entry which is preliminary data.</text>
</comment>
<comment type="cofactor">
    <cofactor evidence="1">
        <name>FAD</name>
        <dbReference type="ChEBI" id="CHEBI:57692"/>
    </cofactor>
</comment>
<dbReference type="InterPro" id="IPR018506">
    <property type="entry name" value="Cyt_B5_heme-BS"/>
</dbReference>
<evidence type="ECO:0000256" key="3">
    <source>
        <dbReference type="ARBA" id="ARBA00022617"/>
    </source>
</evidence>
<dbReference type="GO" id="GO:0020037">
    <property type="term" value="F:heme binding"/>
    <property type="evidence" value="ECO:0007669"/>
    <property type="project" value="InterPro"/>
</dbReference>
<dbReference type="InterPro" id="IPR009100">
    <property type="entry name" value="AcylCoA_DH/oxidase_NM_dom_sf"/>
</dbReference>
<dbReference type="PROSITE" id="PS00191">
    <property type="entry name" value="CYTOCHROME_B5_1"/>
    <property type="match status" value="1"/>
</dbReference>
<feature type="domain" description="Cytochrome b5 heme-binding" evidence="9">
    <location>
        <begin position="16"/>
        <end position="93"/>
    </location>
</feature>
<dbReference type="PROSITE" id="PS00072">
    <property type="entry name" value="ACYL_COA_DH_1"/>
    <property type="match status" value="1"/>
</dbReference>
<dbReference type="SUPFAM" id="SSF56645">
    <property type="entry name" value="Acyl-CoA dehydrogenase NM domain-like"/>
    <property type="match status" value="1"/>
</dbReference>
<dbReference type="InterPro" id="IPR037069">
    <property type="entry name" value="AcylCoA_DH/ox_N_sf"/>
</dbReference>
<keyword evidence="3" id="KW-0349">Heme</keyword>
<dbReference type="InParanoid" id="G7E820"/>
<evidence type="ECO:0000256" key="5">
    <source>
        <dbReference type="ARBA" id="ARBA00022723"/>
    </source>
</evidence>
<evidence type="ECO:0000256" key="8">
    <source>
        <dbReference type="ARBA" id="ARBA00023004"/>
    </source>
</evidence>
<dbReference type="InterPro" id="IPR001199">
    <property type="entry name" value="Cyt_B5-like_heme/steroid-bd"/>
</dbReference>
<dbReference type="eggNOG" id="KOG0137">
    <property type="taxonomic scope" value="Eukaryota"/>
</dbReference>
<dbReference type="Gene3D" id="3.10.120.10">
    <property type="entry name" value="Cytochrome b5-like heme/steroid binding domain"/>
    <property type="match status" value="1"/>
</dbReference>
<dbReference type="SUPFAM" id="SSF47203">
    <property type="entry name" value="Acyl-CoA dehydrogenase C-terminal domain-like"/>
    <property type="match status" value="1"/>
</dbReference>
<dbReference type="STRING" id="764103.G7E820"/>
<evidence type="ECO:0000256" key="4">
    <source>
        <dbReference type="ARBA" id="ARBA00022630"/>
    </source>
</evidence>
<evidence type="ECO:0000256" key="6">
    <source>
        <dbReference type="ARBA" id="ARBA00022827"/>
    </source>
</evidence>
<evidence type="ECO:0000313" key="10">
    <source>
        <dbReference type="EMBL" id="GAA98980.1"/>
    </source>
</evidence>
<gene>
    <name evidence="10" type="primary">Mo05669</name>
    <name evidence="10" type="ORF">E5Q_05669</name>
</gene>
<dbReference type="GO" id="GO:0033539">
    <property type="term" value="P:fatty acid beta-oxidation using acyl-CoA dehydrogenase"/>
    <property type="evidence" value="ECO:0007669"/>
    <property type="project" value="TreeGrafter"/>
</dbReference>
<accession>G7E820</accession>
<dbReference type="Gene3D" id="1.10.540.10">
    <property type="entry name" value="Acyl-CoA dehydrogenase/oxidase, N-terminal domain"/>
    <property type="match status" value="1"/>
</dbReference>
<dbReference type="EMBL" id="BABT02000165">
    <property type="protein sequence ID" value="GAA98980.1"/>
    <property type="molecule type" value="Genomic_DNA"/>
</dbReference>
<dbReference type="Proteomes" id="UP000009131">
    <property type="component" value="Unassembled WGS sequence"/>
</dbReference>
<dbReference type="InterPro" id="IPR009075">
    <property type="entry name" value="AcylCo_DH/oxidase_C"/>
</dbReference>
<sequence length="526" mass="57753">MTCAAAYVPDLVQGSKKVFSRAEVAKHAKEDDLWIIVDTAVYDLSDFIDMHPGGASILLDPKIAGKDATQVFFGLHRGEVASKYARMIIGTIENEKPQVILPTPGTISTVPHAEPMWLVKGMQSAYFNDSHRALQKAMRNFFDNEVREEATEHEISNERPTVELIKKMGANRINHMRMGPGKHLHGLTLPGGVKGEEFDYFHEMIITQEVARVVGRGYGDGLQGGCVIGLPPLNFGSKELQKRIVPAVLAGDKFIALAVSEPEAGSDVSGLRTTATKSEDGRFWIVSGQKKWITGGNFADYFTTAVRTGKNELSMLLIERDFGGVETKIIKTAYSSAAGTAYITFDNVKVPVENTLGKAGDGLKIVLSNFNHERWVMCCSAIRAARAVVDETFRWACLRQVFGKPLIGQPVIRAKFASMFSQIEAGQSWLENITFQMCKLNYFQQADLLAGQIALLKRYLTRIAAECADQCVQIAGGRGITKGGMLGSVEAYMRTYKFDAVLGGSEEILGDLGVRQAMRKMTPHSL</sequence>
<keyword evidence="8" id="KW-0408">Iron</keyword>
<name>G7E820_MIXOS</name>
<dbReference type="SUPFAM" id="SSF55856">
    <property type="entry name" value="Cytochrome b5-like heme/steroid binding domain"/>
    <property type="match status" value="1"/>
</dbReference>
<dbReference type="InterPro" id="IPR013786">
    <property type="entry name" value="AcylCoA_DH/ox_N"/>
</dbReference>
<dbReference type="GO" id="GO:0005737">
    <property type="term" value="C:cytoplasm"/>
    <property type="evidence" value="ECO:0007669"/>
    <property type="project" value="TreeGrafter"/>
</dbReference>
<keyword evidence="7" id="KW-0560">Oxidoreductase</keyword>
<evidence type="ECO:0000256" key="1">
    <source>
        <dbReference type="ARBA" id="ARBA00001974"/>
    </source>
</evidence>
<dbReference type="InterPro" id="IPR006091">
    <property type="entry name" value="Acyl-CoA_Oxase/DH_mid-dom"/>
</dbReference>
<comment type="similarity">
    <text evidence="2">Belongs to the acyl-CoA dehydrogenase family.</text>
</comment>
<dbReference type="Pfam" id="PF00441">
    <property type="entry name" value="Acyl-CoA_dh_1"/>
    <property type="match status" value="1"/>
</dbReference>
<keyword evidence="4" id="KW-0285">Flavoprotein</keyword>
<dbReference type="GO" id="GO:0003995">
    <property type="term" value="F:acyl-CoA dehydrogenase activity"/>
    <property type="evidence" value="ECO:0007669"/>
    <property type="project" value="InterPro"/>
</dbReference>
<dbReference type="InterPro" id="IPR006089">
    <property type="entry name" value="Acyl-CoA_DH_CS"/>
</dbReference>
<dbReference type="PANTHER" id="PTHR48083:SF28">
    <property type="entry name" value="ACYL-COA DEHYDROGENASE FAMILY PROTEIN (AFU_ORTHOLOGUE AFUA_6G10880)-RELATED"/>
    <property type="match status" value="1"/>
</dbReference>
<dbReference type="SMART" id="SM01117">
    <property type="entry name" value="Cyt-b5"/>
    <property type="match status" value="1"/>
</dbReference>
<dbReference type="PANTHER" id="PTHR48083">
    <property type="entry name" value="MEDIUM-CHAIN SPECIFIC ACYL-COA DEHYDROGENASE, MITOCHONDRIAL-RELATED"/>
    <property type="match status" value="1"/>
</dbReference>
<dbReference type="AlphaFoldDB" id="G7E820"/>
<dbReference type="InterPro" id="IPR036400">
    <property type="entry name" value="Cyt_B5-like_heme/steroid_sf"/>
</dbReference>
<dbReference type="InterPro" id="IPR036250">
    <property type="entry name" value="AcylCo_DH-like_C"/>
</dbReference>
<dbReference type="Gene3D" id="1.20.140.10">
    <property type="entry name" value="Butyryl-CoA Dehydrogenase, subunit A, domain 3"/>
    <property type="match status" value="1"/>
</dbReference>
<evidence type="ECO:0000256" key="2">
    <source>
        <dbReference type="ARBA" id="ARBA00009347"/>
    </source>
</evidence>
<dbReference type="GO" id="GO:0046872">
    <property type="term" value="F:metal ion binding"/>
    <property type="evidence" value="ECO:0007669"/>
    <property type="project" value="UniProtKB-KW"/>
</dbReference>
<keyword evidence="6" id="KW-0274">FAD</keyword>
<dbReference type="OrthoDB" id="2588832at2759"/>
<organism evidence="10 11">
    <name type="scientific">Mixia osmundae (strain CBS 9802 / IAM 14324 / JCM 22182 / KY 12970)</name>
    <dbReference type="NCBI Taxonomy" id="764103"/>
    <lineage>
        <taxon>Eukaryota</taxon>
        <taxon>Fungi</taxon>
        <taxon>Dikarya</taxon>
        <taxon>Basidiomycota</taxon>
        <taxon>Pucciniomycotina</taxon>
        <taxon>Mixiomycetes</taxon>
        <taxon>Mixiales</taxon>
        <taxon>Mixiaceae</taxon>
        <taxon>Mixia</taxon>
    </lineage>
</organism>
<reference evidence="10 11" key="1">
    <citation type="journal article" date="2011" name="J. Gen. Appl. Microbiol.">
        <title>Draft genome sequencing of the enigmatic basidiomycete Mixia osmundae.</title>
        <authorList>
            <person name="Nishida H."/>
            <person name="Nagatsuka Y."/>
            <person name="Sugiyama J."/>
        </authorList>
    </citation>
    <scope>NUCLEOTIDE SEQUENCE [LARGE SCALE GENOMIC DNA]</scope>
    <source>
        <strain evidence="11">CBS 9802 / IAM 14324 / JCM 22182 / KY 12970</strain>
    </source>
</reference>